<comment type="caution">
    <text evidence="1">The sequence shown here is derived from an EMBL/GenBank/DDBJ whole genome shotgun (WGS) entry which is preliminary data.</text>
</comment>
<name>A0A5C6D6Z9_9BACT</name>
<evidence type="ECO:0000313" key="1">
    <source>
        <dbReference type="EMBL" id="TWU32590.1"/>
    </source>
</evidence>
<dbReference type="EMBL" id="SJPV01000012">
    <property type="protein sequence ID" value="TWU32590.1"/>
    <property type="molecule type" value="Genomic_DNA"/>
</dbReference>
<accession>A0A5C6D6Z9</accession>
<protein>
    <submittedName>
        <fullName evidence="1">Uncharacterized protein</fullName>
    </submittedName>
</protein>
<reference evidence="1 2" key="1">
    <citation type="submission" date="2019-02" db="EMBL/GenBank/DDBJ databases">
        <title>Deep-cultivation of Planctomycetes and their phenomic and genomic characterization uncovers novel biology.</title>
        <authorList>
            <person name="Wiegand S."/>
            <person name="Jogler M."/>
            <person name="Boedeker C."/>
            <person name="Pinto D."/>
            <person name="Vollmers J."/>
            <person name="Rivas-Marin E."/>
            <person name="Kohn T."/>
            <person name="Peeters S.H."/>
            <person name="Heuer A."/>
            <person name="Rast P."/>
            <person name="Oberbeckmann S."/>
            <person name="Bunk B."/>
            <person name="Jeske O."/>
            <person name="Meyerdierks A."/>
            <person name="Storesund J.E."/>
            <person name="Kallscheuer N."/>
            <person name="Luecker S."/>
            <person name="Lage O.M."/>
            <person name="Pohl T."/>
            <person name="Merkel B.J."/>
            <person name="Hornburger P."/>
            <person name="Mueller R.-W."/>
            <person name="Bruemmer F."/>
            <person name="Labrenz M."/>
            <person name="Spormann A.M."/>
            <person name="Op Den Camp H."/>
            <person name="Overmann J."/>
            <person name="Amann R."/>
            <person name="Jetten M.S.M."/>
            <person name="Mascher T."/>
            <person name="Medema M.H."/>
            <person name="Devos D.P."/>
            <person name="Kaster A.-K."/>
            <person name="Ovreas L."/>
            <person name="Rohde M."/>
            <person name="Galperin M.Y."/>
            <person name="Jogler C."/>
        </authorList>
    </citation>
    <scope>NUCLEOTIDE SEQUENCE [LARGE SCALE GENOMIC DNA]</scope>
    <source>
        <strain evidence="1 2">Poly41</strain>
    </source>
</reference>
<dbReference type="Proteomes" id="UP000319143">
    <property type="component" value="Unassembled WGS sequence"/>
</dbReference>
<evidence type="ECO:0000313" key="2">
    <source>
        <dbReference type="Proteomes" id="UP000319143"/>
    </source>
</evidence>
<dbReference type="AlphaFoldDB" id="A0A5C6D6Z9"/>
<gene>
    <name evidence="1" type="ORF">Poly41_55680</name>
</gene>
<sequence length="33" mass="3790">MTSSPNFDFSHLVLAELKEEPEIIDTLNQLRDS</sequence>
<keyword evidence="2" id="KW-1185">Reference proteome</keyword>
<organism evidence="1 2">
    <name type="scientific">Novipirellula artificiosorum</name>
    <dbReference type="NCBI Taxonomy" id="2528016"/>
    <lineage>
        <taxon>Bacteria</taxon>
        <taxon>Pseudomonadati</taxon>
        <taxon>Planctomycetota</taxon>
        <taxon>Planctomycetia</taxon>
        <taxon>Pirellulales</taxon>
        <taxon>Pirellulaceae</taxon>
        <taxon>Novipirellula</taxon>
    </lineage>
</organism>
<proteinExistence type="predicted"/>